<protein>
    <submittedName>
        <fullName evidence="1">Soluble starch synthase III-1</fullName>
    </submittedName>
</protein>
<proteinExistence type="predicted"/>
<dbReference type="AlphaFoldDB" id="A0A2Z7CHR7"/>
<accession>A0A2Z7CHR7</accession>
<sequence>MNQLVQVWKSLLDKKKKIQDISTADESVSSRKDISTSPFKKKKIQVISTADESGIEKLAEESYSKKKIQQTKLQCPVARFPGAKNRSSKVQQSLCYIQQRSSWRFTKDECQLLSSIQMVKATRSLQKKRTQVLFPCRYFTEERCTKMERRQDSHLKR</sequence>
<evidence type="ECO:0000313" key="1">
    <source>
        <dbReference type="EMBL" id="KZV46550.1"/>
    </source>
</evidence>
<dbReference type="Proteomes" id="UP000250235">
    <property type="component" value="Unassembled WGS sequence"/>
</dbReference>
<gene>
    <name evidence="1" type="ORF">F511_40455</name>
</gene>
<evidence type="ECO:0000313" key="2">
    <source>
        <dbReference type="Proteomes" id="UP000250235"/>
    </source>
</evidence>
<organism evidence="1 2">
    <name type="scientific">Dorcoceras hygrometricum</name>
    <dbReference type="NCBI Taxonomy" id="472368"/>
    <lineage>
        <taxon>Eukaryota</taxon>
        <taxon>Viridiplantae</taxon>
        <taxon>Streptophyta</taxon>
        <taxon>Embryophyta</taxon>
        <taxon>Tracheophyta</taxon>
        <taxon>Spermatophyta</taxon>
        <taxon>Magnoliopsida</taxon>
        <taxon>eudicotyledons</taxon>
        <taxon>Gunneridae</taxon>
        <taxon>Pentapetalae</taxon>
        <taxon>asterids</taxon>
        <taxon>lamiids</taxon>
        <taxon>Lamiales</taxon>
        <taxon>Gesneriaceae</taxon>
        <taxon>Didymocarpoideae</taxon>
        <taxon>Trichosporeae</taxon>
        <taxon>Loxocarpinae</taxon>
        <taxon>Dorcoceras</taxon>
    </lineage>
</organism>
<name>A0A2Z7CHR7_9LAMI</name>
<dbReference type="EMBL" id="KQ995562">
    <property type="protein sequence ID" value="KZV46550.1"/>
    <property type="molecule type" value="Genomic_DNA"/>
</dbReference>
<reference evidence="1 2" key="1">
    <citation type="journal article" date="2015" name="Proc. Natl. Acad. Sci. U.S.A.">
        <title>The resurrection genome of Boea hygrometrica: A blueprint for survival of dehydration.</title>
        <authorList>
            <person name="Xiao L."/>
            <person name="Yang G."/>
            <person name="Zhang L."/>
            <person name="Yang X."/>
            <person name="Zhao S."/>
            <person name="Ji Z."/>
            <person name="Zhou Q."/>
            <person name="Hu M."/>
            <person name="Wang Y."/>
            <person name="Chen M."/>
            <person name="Xu Y."/>
            <person name="Jin H."/>
            <person name="Xiao X."/>
            <person name="Hu G."/>
            <person name="Bao F."/>
            <person name="Hu Y."/>
            <person name="Wan P."/>
            <person name="Li L."/>
            <person name="Deng X."/>
            <person name="Kuang T."/>
            <person name="Xiang C."/>
            <person name="Zhu J.K."/>
            <person name="Oliver M.J."/>
            <person name="He Y."/>
        </authorList>
    </citation>
    <scope>NUCLEOTIDE SEQUENCE [LARGE SCALE GENOMIC DNA]</scope>
    <source>
        <strain evidence="2">cv. XS01</strain>
    </source>
</reference>
<keyword evidence="2" id="KW-1185">Reference proteome</keyword>